<dbReference type="SUPFAM" id="SSF53335">
    <property type="entry name" value="S-adenosyl-L-methionine-dependent methyltransferases"/>
    <property type="match status" value="1"/>
</dbReference>
<feature type="compositionally biased region" description="Low complexity" evidence="7">
    <location>
        <begin position="305"/>
        <end position="314"/>
    </location>
</feature>
<keyword evidence="2 6" id="KW-0698">rRNA processing</keyword>
<feature type="region of interest" description="Disordered" evidence="7">
    <location>
        <begin position="161"/>
        <end position="184"/>
    </location>
</feature>
<comment type="similarity">
    <text evidence="6">Belongs to the methyltransferase superfamily. RNA methyltransferase RsmG family.</text>
</comment>
<evidence type="ECO:0000256" key="7">
    <source>
        <dbReference type="SAM" id="MobiDB-lite"/>
    </source>
</evidence>
<feature type="region of interest" description="Disordered" evidence="7">
    <location>
        <begin position="304"/>
        <end position="344"/>
    </location>
</feature>
<evidence type="ECO:0000256" key="5">
    <source>
        <dbReference type="ARBA" id="ARBA00022691"/>
    </source>
</evidence>
<dbReference type="HAMAP" id="MF_00074">
    <property type="entry name" value="16SrRNA_methyltr_G"/>
    <property type="match status" value="1"/>
</dbReference>
<dbReference type="Gene3D" id="3.40.50.150">
    <property type="entry name" value="Vaccinia Virus protein VP39"/>
    <property type="match status" value="2"/>
</dbReference>
<dbReference type="Proteomes" id="UP000270261">
    <property type="component" value="Unassembled WGS sequence"/>
</dbReference>
<keyword evidence="9" id="KW-1185">Reference proteome</keyword>
<keyword evidence="3 6" id="KW-0489">Methyltransferase</keyword>
<feature type="binding site" evidence="6">
    <location>
        <position position="230"/>
    </location>
    <ligand>
        <name>S-adenosyl-L-methionine</name>
        <dbReference type="ChEBI" id="CHEBI:59789"/>
    </ligand>
</feature>
<evidence type="ECO:0000256" key="3">
    <source>
        <dbReference type="ARBA" id="ARBA00022603"/>
    </source>
</evidence>
<sequence>MKHKAPAQRADTRWTDADTQHLRDSLDTLSVPLDERAFGLVVRWATLLKQWNRTFNLLGNSNSAELIDEHLLDSLVVLPALQKLLPNTREPLFDIGTGAGFPGILLAIAQPERPIYLVEPVGKKVAFLRQSVLTLGLTNATVLAGKIEELDALLSHSSPGPLSGMNRGRNAAGSKGSSGDTGVGIADSANVTDDTGDDTCDMAGARSTASPARQSGSTCDASLPRHFICRAFTALGHFAELCQPYMSERSLALAMKAARLPQEQEGLPATITMAAVETLPTRDGRIQRYLAVLKLRHDANRITQAGADDATAGDRYASSPGASNTPSNQHPLISSAEPDRRRFS</sequence>
<dbReference type="InterPro" id="IPR003682">
    <property type="entry name" value="rRNA_ssu_MeTfrase_G"/>
</dbReference>
<dbReference type="AlphaFoldDB" id="A0A3R8LP65"/>
<dbReference type="Pfam" id="PF02527">
    <property type="entry name" value="GidB"/>
    <property type="match status" value="1"/>
</dbReference>
<keyword evidence="5 6" id="KW-0949">S-adenosyl-L-methionine</keyword>
<gene>
    <name evidence="6 8" type="primary">rsmG</name>
    <name evidence="8" type="ORF">EHV23_09665</name>
</gene>
<dbReference type="EMBL" id="RRUE01000002">
    <property type="protein sequence ID" value="RRN43685.1"/>
    <property type="molecule type" value="Genomic_DNA"/>
</dbReference>
<name>A0A3R8LP65_9BURK</name>
<evidence type="ECO:0000313" key="9">
    <source>
        <dbReference type="Proteomes" id="UP000270261"/>
    </source>
</evidence>
<evidence type="ECO:0000256" key="1">
    <source>
        <dbReference type="ARBA" id="ARBA00022490"/>
    </source>
</evidence>
<dbReference type="GO" id="GO:0070043">
    <property type="term" value="F:rRNA (guanine-N7-)-methyltransferase activity"/>
    <property type="evidence" value="ECO:0007669"/>
    <property type="project" value="UniProtKB-UniRule"/>
</dbReference>
<dbReference type="InterPro" id="IPR029063">
    <property type="entry name" value="SAM-dependent_MTases_sf"/>
</dbReference>
<feature type="binding site" evidence="6">
    <location>
        <begin position="147"/>
        <end position="148"/>
    </location>
    <ligand>
        <name>S-adenosyl-L-methionine</name>
        <dbReference type="ChEBI" id="CHEBI:59789"/>
    </ligand>
</feature>
<evidence type="ECO:0000256" key="2">
    <source>
        <dbReference type="ARBA" id="ARBA00022552"/>
    </source>
</evidence>
<keyword evidence="4 6" id="KW-0808">Transferase</keyword>
<comment type="function">
    <text evidence="6">Specifically methylates the N7 position of guanine in position 527 of 16S rRNA.</text>
</comment>
<evidence type="ECO:0000256" key="4">
    <source>
        <dbReference type="ARBA" id="ARBA00022679"/>
    </source>
</evidence>
<organism evidence="8 9">
    <name type="scientific">Lautropia dentalis</name>
    <dbReference type="NCBI Taxonomy" id="2490857"/>
    <lineage>
        <taxon>Bacteria</taxon>
        <taxon>Pseudomonadati</taxon>
        <taxon>Pseudomonadota</taxon>
        <taxon>Betaproteobacteria</taxon>
        <taxon>Burkholderiales</taxon>
        <taxon>Burkholderiaceae</taxon>
        <taxon>Lautropia</taxon>
    </lineage>
</organism>
<reference evidence="8 9" key="1">
    <citation type="submission" date="2018-11" db="EMBL/GenBank/DDBJ databases">
        <title>Genome sequencing of Lautropia sp. KCOM 2505 (= ChDC F240).</title>
        <authorList>
            <person name="Kook J.-K."/>
            <person name="Park S.-N."/>
            <person name="Lim Y.K."/>
        </authorList>
    </citation>
    <scope>NUCLEOTIDE SEQUENCE [LARGE SCALE GENOMIC DNA]</scope>
    <source>
        <strain evidence="8 9">KCOM 2505</strain>
    </source>
</reference>
<evidence type="ECO:0000256" key="6">
    <source>
        <dbReference type="HAMAP-Rule" id="MF_00074"/>
    </source>
</evidence>
<feature type="binding site" evidence="6">
    <location>
        <position position="101"/>
    </location>
    <ligand>
        <name>S-adenosyl-L-methionine</name>
        <dbReference type="ChEBI" id="CHEBI:59789"/>
    </ligand>
</feature>
<comment type="caution">
    <text evidence="6">Lacks conserved residue(s) required for the propagation of feature annotation.</text>
</comment>
<dbReference type="PANTHER" id="PTHR31760">
    <property type="entry name" value="S-ADENOSYL-L-METHIONINE-DEPENDENT METHYLTRANSFERASES SUPERFAMILY PROTEIN"/>
    <property type="match status" value="1"/>
</dbReference>
<accession>A0A3R8LP65</accession>
<comment type="catalytic activity">
    <reaction evidence="6">
        <text>guanosine(527) in 16S rRNA + S-adenosyl-L-methionine = N(7)-methylguanosine(527) in 16S rRNA + S-adenosyl-L-homocysteine</text>
        <dbReference type="Rhea" id="RHEA:42732"/>
        <dbReference type="Rhea" id="RHEA-COMP:10209"/>
        <dbReference type="Rhea" id="RHEA-COMP:10210"/>
        <dbReference type="ChEBI" id="CHEBI:57856"/>
        <dbReference type="ChEBI" id="CHEBI:59789"/>
        <dbReference type="ChEBI" id="CHEBI:74269"/>
        <dbReference type="ChEBI" id="CHEBI:74480"/>
        <dbReference type="EC" id="2.1.1.170"/>
    </reaction>
</comment>
<proteinExistence type="inferred from homology"/>
<comment type="caution">
    <text evidence="8">The sequence shown here is derived from an EMBL/GenBank/DDBJ whole genome shotgun (WGS) entry which is preliminary data.</text>
</comment>
<dbReference type="GO" id="GO:0005829">
    <property type="term" value="C:cytosol"/>
    <property type="evidence" value="ECO:0007669"/>
    <property type="project" value="TreeGrafter"/>
</dbReference>
<dbReference type="PANTHER" id="PTHR31760:SF0">
    <property type="entry name" value="S-ADENOSYL-L-METHIONINE-DEPENDENT METHYLTRANSFERASES SUPERFAMILY PROTEIN"/>
    <property type="match status" value="1"/>
</dbReference>
<evidence type="ECO:0000313" key="8">
    <source>
        <dbReference type="EMBL" id="RRN43685.1"/>
    </source>
</evidence>
<dbReference type="NCBIfam" id="TIGR00138">
    <property type="entry name" value="rsmG_gidB"/>
    <property type="match status" value="1"/>
</dbReference>
<keyword evidence="1 6" id="KW-0963">Cytoplasm</keyword>
<protein>
    <recommendedName>
        <fullName evidence="6">Ribosomal RNA small subunit methyltransferase G</fullName>
        <ecNumber evidence="6">2.1.1.170</ecNumber>
    </recommendedName>
    <alternativeName>
        <fullName evidence="6">16S rRNA 7-methylguanosine methyltransferase</fullName>
        <shortName evidence="6">16S rRNA m7G methyltransferase</shortName>
    </alternativeName>
</protein>
<dbReference type="OrthoDB" id="9808773at2"/>
<dbReference type="RefSeq" id="WP_125095889.1">
    <property type="nucleotide sequence ID" value="NZ_RRUE01000002.1"/>
</dbReference>
<feature type="binding site" evidence="6">
    <location>
        <position position="96"/>
    </location>
    <ligand>
        <name>S-adenosyl-L-methionine</name>
        <dbReference type="ChEBI" id="CHEBI:59789"/>
    </ligand>
</feature>
<dbReference type="EC" id="2.1.1.170" evidence="6"/>
<feature type="compositionally biased region" description="Polar residues" evidence="7">
    <location>
        <begin position="320"/>
        <end position="332"/>
    </location>
</feature>
<comment type="subcellular location">
    <subcellularLocation>
        <location evidence="6">Cytoplasm</location>
    </subcellularLocation>
</comment>